<sequence>MGSGLWAEAHVAIMKAAIVIISDEALYDGIFYINHCEIKELPADEIDMSGDKLDFLLKTGAHNLSGFIAPSTSPASQSP</sequence>
<comment type="caution">
    <text evidence="1">The sequence shown here is derived from an EMBL/GenBank/DDBJ whole genome shotgun (WGS) entry which is preliminary data.</text>
</comment>
<keyword evidence="2" id="KW-1185">Reference proteome</keyword>
<protein>
    <submittedName>
        <fullName evidence="1">Uncharacterized protein</fullName>
    </submittedName>
</protein>
<dbReference type="AlphaFoldDB" id="A0AAW1LW66"/>
<dbReference type="EMBL" id="JASPKY010000075">
    <property type="protein sequence ID" value="KAK9739450.1"/>
    <property type="molecule type" value="Genomic_DNA"/>
</dbReference>
<evidence type="ECO:0000313" key="2">
    <source>
        <dbReference type="Proteomes" id="UP001458880"/>
    </source>
</evidence>
<dbReference type="Proteomes" id="UP001458880">
    <property type="component" value="Unassembled WGS sequence"/>
</dbReference>
<accession>A0AAW1LW66</accession>
<evidence type="ECO:0000313" key="1">
    <source>
        <dbReference type="EMBL" id="KAK9739450.1"/>
    </source>
</evidence>
<organism evidence="1 2">
    <name type="scientific">Popillia japonica</name>
    <name type="common">Japanese beetle</name>
    <dbReference type="NCBI Taxonomy" id="7064"/>
    <lineage>
        <taxon>Eukaryota</taxon>
        <taxon>Metazoa</taxon>
        <taxon>Ecdysozoa</taxon>
        <taxon>Arthropoda</taxon>
        <taxon>Hexapoda</taxon>
        <taxon>Insecta</taxon>
        <taxon>Pterygota</taxon>
        <taxon>Neoptera</taxon>
        <taxon>Endopterygota</taxon>
        <taxon>Coleoptera</taxon>
        <taxon>Polyphaga</taxon>
        <taxon>Scarabaeiformia</taxon>
        <taxon>Scarabaeidae</taxon>
        <taxon>Rutelinae</taxon>
        <taxon>Popillia</taxon>
    </lineage>
</organism>
<proteinExistence type="predicted"/>
<gene>
    <name evidence="1" type="ORF">QE152_g9021</name>
</gene>
<reference evidence="1 2" key="1">
    <citation type="journal article" date="2024" name="BMC Genomics">
        <title>De novo assembly and annotation of Popillia japonica's genome with initial clues to its potential as an invasive pest.</title>
        <authorList>
            <person name="Cucini C."/>
            <person name="Boschi S."/>
            <person name="Funari R."/>
            <person name="Cardaioli E."/>
            <person name="Iannotti N."/>
            <person name="Marturano G."/>
            <person name="Paoli F."/>
            <person name="Bruttini M."/>
            <person name="Carapelli A."/>
            <person name="Frati F."/>
            <person name="Nardi F."/>
        </authorList>
    </citation>
    <scope>NUCLEOTIDE SEQUENCE [LARGE SCALE GENOMIC DNA]</scope>
    <source>
        <strain evidence="1">DMR45628</strain>
    </source>
</reference>
<name>A0AAW1LW66_POPJA</name>